<dbReference type="OrthoDB" id="29543at2759"/>
<evidence type="ECO:0000256" key="9">
    <source>
        <dbReference type="RuleBase" id="RU365046"/>
    </source>
</evidence>
<organism evidence="11 13">
    <name type="scientific">Yarrowia lipolytica</name>
    <name type="common">Candida lipolytica</name>
    <dbReference type="NCBI Taxonomy" id="4952"/>
    <lineage>
        <taxon>Eukaryota</taxon>
        <taxon>Fungi</taxon>
        <taxon>Dikarya</taxon>
        <taxon>Ascomycota</taxon>
        <taxon>Saccharomycotina</taxon>
        <taxon>Dipodascomycetes</taxon>
        <taxon>Dipodascales</taxon>
        <taxon>Dipodascales incertae sedis</taxon>
        <taxon>Yarrowia</taxon>
    </lineage>
</organism>
<evidence type="ECO:0000313" key="13">
    <source>
        <dbReference type="Proteomes" id="UP000182444"/>
    </source>
</evidence>
<evidence type="ECO:0000256" key="4">
    <source>
        <dbReference type="ARBA" id="ARBA00022728"/>
    </source>
</evidence>
<dbReference type="GO" id="GO:0070034">
    <property type="term" value="F:telomerase RNA binding"/>
    <property type="evidence" value="ECO:0007669"/>
    <property type="project" value="EnsemblFungi"/>
</dbReference>
<evidence type="ECO:0000313" key="14">
    <source>
        <dbReference type="Proteomes" id="UP000256601"/>
    </source>
</evidence>
<evidence type="ECO:0000313" key="12">
    <source>
        <dbReference type="EMBL" id="RDW28645.1"/>
    </source>
</evidence>
<dbReference type="AlphaFoldDB" id="A0A1H6PNC3"/>
<dbReference type="InterPro" id="IPR047575">
    <property type="entry name" value="Sm"/>
</dbReference>
<evidence type="ECO:0000256" key="6">
    <source>
        <dbReference type="ARBA" id="ARBA00023187"/>
    </source>
</evidence>
<dbReference type="EMBL" id="KZ858951">
    <property type="protein sequence ID" value="RDW28645.1"/>
    <property type="molecule type" value="Genomic_DNA"/>
</dbReference>
<evidence type="ECO:0000259" key="10">
    <source>
        <dbReference type="PROSITE" id="PS52002"/>
    </source>
</evidence>
<dbReference type="KEGG" id="yli:2906876"/>
<evidence type="ECO:0000313" key="11">
    <source>
        <dbReference type="EMBL" id="AOW01532.1"/>
    </source>
</evidence>
<keyword evidence="3 9" id="KW-0507">mRNA processing</keyword>
<evidence type="ECO:0000256" key="2">
    <source>
        <dbReference type="ARBA" id="ARBA00006850"/>
    </source>
</evidence>
<keyword evidence="7 9" id="KW-0539">Nucleus</keyword>
<dbReference type="VEuPathDB" id="FungiDB:YALI0_B11022g"/>
<evidence type="ECO:0000256" key="3">
    <source>
        <dbReference type="ARBA" id="ARBA00022664"/>
    </source>
</evidence>
<dbReference type="eggNOG" id="KOG3460">
    <property type="taxonomic scope" value="Eukaryota"/>
</dbReference>
<dbReference type="OMA" id="FDSHCNI"/>
<dbReference type="Proteomes" id="UP000256601">
    <property type="component" value="Unassembled WGS sequence"/>
</dbReference>
<dbReference type="GO" id="GO:0008266">
    <property type="term" value="F:poly(U) RNA binding"/>
    <property type="evidence" value="ECO:0007669"/>
    <property type="project" value="EnsemblFungi"/>
</dbReference>
<evidence type="ECO:0000256" key="8">
    <source>
        <dbReference type="ARBA" id="ARBA00023274"/>
    </source>
</evidence>
<dbReference type="InterPro" id="IPR040002">
    <property type="entry name" value="Sm-like_LSM3"/>
</dbReference>
<dbReference type="Gene3D" id="2.30.30.100">
    <property type="match status" value="1"/>
</dbReference>
<dbReference type="EMBL" id="CP017554">
    <property type="protein sequence ID" value="AOW01532.1"/>
    <property type="molecule type" value="Genomic_DNA"/>
</dbReference>
<dbReference type="GO" id="GO:0046540">
    <property type="term" value="C:U4/U6 x U5 tri-snRNP complex"/>
    <property type="evidence" value="ECO:0007669"/>
    <property type="project" value="UniProtKB-UniRule"/>
</dbReference>
<dbReference type="InterPro" id="IPR034105">
    <property type="entry name" value="Lsm3"/>
</dbReference>
<comment type="similarity">
    <text evidence="2 9">Belongs to the snRNP Sm proteins family.</text>
</comment>
<dbReference type="RefSeq" id="XP_500743.1">
    <property type="nucleotide sequence ID" value="XM_500743.1"/>
</dbReference>
<comment type="subunit">
    <text evidence="9">LSm subunits form a heteromer with a doughnut shape.</text>
</comment>
<gene>
    <name evidence="9" type="primary">LSM3</name>
    <name evidence="12" type="ORF">B0I71DRAFT_127101</name>
    <name evidence="11" type="ORF">YALI1_B14686g</name>
</gene>
<dbReference type="GO" id="GO:0005681">
    <property type="term" value="C:spliceosomal complex"/>
    <property type="evidence" value="ECO:0007669"/>
    <property type="project" value="UniProtKB-KW"/>
</dbReference>
<protein>
    <recommendedName>
        <fullName evidence="9">LSM complex subunit LSM3</fullName>
    </recommendedName>
</protein>
<evidence type="ECO:0000256" key="1">
    <source>
        <dbReference type="ARBA" id="ARBA00004123"/>
    </source>
</evidence>
<keyword evidence="5 9" id="KW-0694">RNA-binding</keyword>
<accession>A0A1H6PNC3</accession>
<evidence type="ECO:0000256" key="5">
    <source>
        <dbReference type="ARBA" id="ARBA00022884"/>
    </source>
</evidence>
<dbReference type="PROSITE" id="PS52002">
    <property type="entry name" value="SM"/>
    <property type="match status" value="1"/>
</dbReference>
<dbReference type="GeneID" id="2906876"/>
<dbReference type="SMART" id="SM00651">
    <property type="entry name" value="Sm"/>
    <property type="match status" value="1"/>
</dbReference>
<keyword evidence="8 9" id="KW-0687">Ribonucleoprotein</keyword>
<dbReference type="GO" id="GO:0030620">
    <property type="term" value="F:U2 snRNA binding"/>
    <property type="evidence" value="ECO:0007669"/>
    <property type="project" value="EnsemblFungi"/>
</dbReference>
<dbReference type="InterPro" id="IPR001163">
    <property type="entry name" value="Sm_dom_euk/arc"/>
</dbReference>
<keyword evidence="4 9" id="KW-0747">Spliceosome</keyword>
<dbReference type="InterPro" id="IPR010920">
    <property type="entry name" value="LSM_dom_sf"/>
</dbReference>
<reference evidence="11 13" key="1">
    <citation type="journal article" date="2016" name="PLoS ONE">
        <title>Sequence Assembly of Yarrowia lipolytica Strain W29/CLIB89 Shows Transposable Element Diversity.</title>
        <authorList>
            <person name="Magnan C."/>
            <person name="Yu J."/>
            <person name="Chang I."/>
            <person name="Jahn E."/>
            <person name="Kanomata Y."/>
            <person name="Wu J."/>
            <person name="Zeller M."/>
            <person name="Oakes M."/>
            <person name="Baldi P."/>
            <person name="Sandmeyer S."/>
        </authorList>
    </citation>
    <scope>NUCLEOTIDE SEQUENCE [LARGE SCALE GENOMIC DNA]</scope>
    <source>
        <strain evidence="11">CLIB89</strain>
        <strain evidence="13">CLIB89(W29)</strain>
    </source>
</reference>
<comment type="function">
    <text evidence="9">Binds specifically to the 3'-terminal U-tract of U6 snRNA.</text>
</comment>
<reference evidence="12 14" key="2">
    <citation type="submission" date="2018-07" db="EMBL/GenBank/DDBJ databases">
        <title>Draft Genome Assemblies for Five Robust Yarrowia lipolytica Strains Exhibiting High Lipid Production and Pentose Sugar Utilization and Sugar Alcohol Secretion from Undetoxified Lignocellulosic Biomass Hydrolysates.</title>
        <authorList>
            <consortium name="DOE Joint Genome Institute"/>
            <person name="Walker C."/>
            <person name="Ryu S."/>
            <person name="Na H."/>
            <person name="Zane M."/>
            <person name="LaButti K."/>
            <person name="Lipzen A."/>
            <person name="Haridas S."/>
            <person name="Barry K."/>
            <person name="Grigoriev I.V."/>
            <person name="Quarterman J."/>
            <person name="Slininger P."/>
            <person name="Dien B."/>
            <person name="Trinh C.T."/>
        </authorList>
    </citation>
    <scope>NUCLEOTIDE SEQUENCE [LARGE SCALE GENOMIC DNA]</scope>
    <source>
        <strain evidence="12 14">YB392</strain>
    </source>
</reference>
<keyword evidence="6 9" id="KW-0508">mRNA splicing</keyword>
<feature type="domain" description="Sm" evidence="10">
    <location>
        <begin position="11"/>
        <end position="92"/>
    </location>
</feature>
<dbReference type="GO" id="GO:0003682">
    <property type="term" value="F:chromatin binding"/>
    <property type="evidence" value="ECO:0007669"/>
    <property type="project" value="EnsemblFungi"/>
</dbReference>
<dbReference type="GO" id="GO:0140445">
    <property type="term" value="C:chromosome, telomeric repeat region"/>
    <property type="evidence" value="ECO:0007669"/>
    <property type="project" value="EnsemblFungi"/>
</dbReference>
<name>A0A1H6PNC3_YARLL</name>
<dbReference type="Pfam" id="PF01423">
    <property type="entry name" value="LSM"/>
    <property type="match status" value="1"/>
</dbReference>
<dbReference type="PANTHER" id="PTHR13110">
    <property type="entry name" value="U6 SNRNA-ASSOCIATED SM-LIKE PROTEIN LSM3"/>
    <property type="match status" value="1"/>
</dbReference>
<dbReference type="SUPFAM" id="SSF50182">
    <property type="entry name" value="Sm-like ribonucleoproteins"/>
    <property type="match status" value="1"/>
</dbReference>
<dbReference type="GO" id="GO:0005688">
    <property type="term" value="C:U6 snRNP"/>
    <property type="evidence" value="ECO:0007669"/>
    <property type="project" value="UniProtKB-UniRule"/>
</dbReference>
<dbReference type="Proteomes" id="UP000182444">
    <property type="component" value="Chromosome 1B"/>
</dbReference>
<dbReference type="GO" id="GO:0005682">
    <property type="term" value="C:U5 snRNP"/>
    <property type="evidence" value="ECO:0007669"/>
    <property type="project" value="EnsemblFungi"/>
</dbReference>
<evidence type="ECO:0000256" key="7">
    <source>
        <dbReference type="ARBA" id="ARBA00023242"/>
    </source>
</evidence>
<comment type="subcellular location">
    <subcellularLocation>
        <location evidence="1 9">Nucleus</location>
    </subcellularLocation>
</comment>
<proteinExistence type="inferred from homology"/>
<dbReference type="CDD" id="cd01730">
    <property type="entry name" value="LSm3"/>
    <property type="match status" value="1"/>
</dbReference>
<dbReference type="GO" id="GO:0000398">
    <property type="term" value="P:mRNA splicing, via spliceosome"/>
    <property type="evidence" value="ECO:0007669"/>
    <property type="project" value="UniProtKB-UniRule"/>
</dbReference>
<dbReference type="VEuPathDB" id="FungiDB:YALI1_B14686g"/>
<sequence>MTDVDTSGGSEPLDLIGLSLNENVFVKLRGGRELYGLLHAYDIHCSMVLGNVEETVFEYVEGSPKLEARKKKSEMLFVRGDSVILVTSNPPKRP</sequence>